<reference evidence="2 3" key="1">
    <citation type="submission" date="2014-10" db="EMBL/GenBank/DDBJ databases">
        <title>Genome sequencing of Vibrio variabilis T01.</title>
        <authorList>
            <person name="Chan K.-G."/>
            <person name="Mohamad N.I."/>
        </authorList>
    </citation>
    <scope>NUCLEOTIDE SEQUENCE [LARGE SCALE GENOMIC DNA]</scope>
    <source>
        <strain evidence="2 3">T01</strain>
    </source>
</reference>
<dbReference type="PANTHER" id="PTHR37314">
    <property type="entry name" value="SLR0142 PROTEIN"/>
    <property type="match status" value="1"/>
</dbReference>
<feature type="transmembrane region" description="Helical" evidence="1">
    <location>
        <begin position="89"/>
        <end position="107"/>
    </location>
</feature>
<feature type="transmembrane region" description="Helical" evidence="1">
    <location>
        <begin position="167"/>
        <end position="185"/>
    </location>
</feature>
<dbReference type="PANTHER" id="PTHR37314:SF4">
    <property type="entry name" value="UPF0700 TRANSMEMBRANE PROTEIN YOAK"/>
    <property type="match status" value="1"/>
</dbReference>
<evidence type="ECO:0000313" key="2">
    <source>
        <dbReference type="EMBL" id="KHA59190.1"/>
    </source>
</evidence>
<dbReference type="EMBL" id="JRWM01000029">
    <property type="protein sequence ID" value="KHA59190.1"/>
    <property type="molecule type" value="Genomic_DNA"/>
</dbReference>
<dbReference type="RefSeq" id="WP_038217080.1">
    <property type="nucleotide sequence ID" value="NZ_JRWM01000029.1"/>
</dbReference>
<feature type="transmembrane region" description="Helical" evidence="1">
    <location>
        <begin position="191"/>
        <end position="216"/>
    </location>
</feature>
<feature type="transmembrane region" description="Helical" evidence="1">
    <location>
        <begin position="58"/>
        <end position="77"/>
    </location>
</feature>
<keyword evidence="1" id="KW-0812">Transmembrane</keyword>
<accession>A0ABR4Y6T9</accession>
<dbReference type="Pfam" id="PF06912">
    <property type="entry name" value="DUF1275"/>
    <property type="match status" value="1"/>
</dbReference>
<dbReference type="Proteomes" id="UP000030520">
    <property type="component" value="Unassembled WGS sequence"/>
</dbReference>
<name>A0ABR4Y6T9_9VIBR</name>
<protein>
    <submittedName>
        <fullName evidence="2">Membrane protein</fullName>
    </submittedName>
</protein>
<keyword evidence="3" id="KW-1185">Reference proteome</keyword>
<keyword evidence="1" id="KW-0472">Membrane</keyword>
<organism evidence="2 3">
    <name type="scientific">Vibrio variabilis</name>
    <dbReference type="NCBI Taxonomy" id="990271"/>
    <lineage>
        <taxon>Bacteria</taxon>
        <taxon>Pseudomonadati</taxon>
        <taxon>Pseudomonadota</taxon>
        <taxon>Gammaproteobacteria</taxon>
        <taxon>Vibrionales</taxon>
        <taxon>Vibrionaceae</taxon>
        <taxon>Vibrio</taxon>
    </lineage>
</organism>
<gene>
    <name evidence="2" type="ORF">NL53_17780</name>
</gene>
<comment type="caution">
    <text evidence="2">The sequence shown here is derived from an EMBL/GenBank/DDBJ whole genome shotgun (WGS) entry which is preliminary data.</text>
</comment>
<feature type="transmembrane region" description="Helical" evidence="1">
    <location>
        <begin position="127"/>
        <end position="155"/>
    </location>
</feature>
<sequence>MISKLPKWVEYGAFLLALLAGVVNAIGLLGFQHQAVSHISGTVTLLGTSIEAFDSQTFHLFMVLFSFLLGATLSGLFIESTALKLGRRYGVALCIESALLLIAYWMLKEGHISGQYFASAACGLQNAMITTFSGAVVRTTHMTGIITDLGIMIGARLRGEYFDYRKAKLFLFIFSGFLSGGIVGAKLFSVYAISALLAPIAFALLLAFSYWGYLWLKRTQEDRSHK</sequence>
<evidence type="ECO:0000313" key="3">
    <source>
        <dbReference type="Proteomes" id="UP000030520"/>
    </source>
</evidence>
<keyword evidence="1" id="KW-1133">Transmembrane helix</keyword>
<evidence type="ECO:0000256" key="1">
    <source>
        <dbReference type="SAM" id="Phobius"/>
    </source>
</evidence>
<dbReference type="InterPro" id="IPR010699">
    <property type="entry name" value="DUF1275"/>
</dbReference>
<proteinExistence type="predicted"/>
<feature type="transmembrane region" description="Helical" evidence="1">
    <location>
        <begin position="12"/>
        <end position="31"/>
    </location>
</feature>